<dbReference type="SUPFAM" id="SSF56112">
    <property type="entry name" value="Protein kinase-like (PK-like)"/>
    <property type="match status" value="1"/>
</dbReference>
<dbReference type="EMBL" id="JACHGT010000001">
    <property type="protein sequence ID" value="MBB6032338.1"/>
    <property type="molecule type" value="Genomic_DNA"/>
</dbReference>
<feature type="domain" description="Aminoglycoside phosphotransferase" evidence="1">
    <location>
        <begin position="54"/>
        <end position="218"/>
    </location>
</feature>
<dbReference type="InterPro" id="IPR002575">
    <property type="entry name" value="Aminoglycoside_PTrfase"/>
</dbReference>
<name>A0A841FER5_9ACTN</name>
<organism evidence="2 3">
    <name type="scientific">Phytomonospora endophytica</name>
    <dbReference type="NCBI Taxonomy" id="714109"/>
    <lineage>
        <taxon>Bacteria</taxon>
        <taxon>Bacillati</taxon>
        <taxon>Actinomycetota</taxon>
        <taxon>Actinomycetes</taxon>
        <taxon>Micromonosporales</taxon>
        <taxon>Micromonosporaceae</taxon>
        <taxon>Phytomonospora</taxon>
    </lineage>
</organism>
<sequence length="280" mass="30978">MRTMEASRAKAAATAIATTLGLAVDDAIVLHDSNKLTLRLLPCDVLARVAPVAEQIAPFEIDLARRLTEAGCPMAALDPRVEPAAYVRDGFVVTFWTHYETAAHQEVPPAAYADALARLHTGMRTVDVTAPHFTDRVEEAQRLVADPGRTPELADADRELLASTLRDLRRTIGARGGEQLLHGEPHPGNLLATDEGTLFIDLETCCRGPVEFDLAHAPDEVGEHYPGVNHDLLRECRILVLAMITTWRWDRDDRFPDGRRMGVEWLGRIRAALDTESRVR</sequence>
<proteinExistence type="predicted"/>
<dbReference type="Proteomes" id="UP000548476">
    <property type="component" value="Unassembled WGS sequence"/>
</dbReference>
<evidence type="ECO:0000313" key="3">
    <source>
        <dbReference type="Proteomes" id="UP000548476"/>
    </source>
</evidence>
<gene>
    <name evidence="2" type="ORF">HNR73_000180</name>
</gene>
<dbReference type="AlphaFoldDB" id="A0A841FER5"/>
<accession>A0A841FER5</accession>
<evidence type="ECO:0000313" key="2">
    <source>
        <dbReference type="EMBL" id="MBB6032338.1"/>
    </source>
</evidence>
<dbReference type="Pfam" id="PF01636">
    <property type="entry name" value="APH"/>
    <property type="match status" value="1"/>
</dbReference>
<dbReference type="InterPro" id="IPR011009">
    <property type="entry name" value="Kinase-like_dom_sf"/>
</dbReference>
<dbReference type="Gene3D" id="3.90.1200.10">
    <property type="match status" value="1"/>
</dbReference>
<keyword evidence="3" id="KW-1185">Reference proteome</keyword>
<evidence type="ECO:0000259" key="1">
    <source>
        <dbReference type="Pfam" id="PF01636"/>
    </source>
</evidence>
<protein>
    <recommendedName>
        <fullName evidence="1">Aminoglycoside phosphotransferase domain-containing protein</fullName>
    </recommendedName>
</protein>
<comment type="caution">
    <text evidence="2">The sequence shown here is derived from an EMBL/GenBank/DDBJ whole genome shotgun (WGS) entry which is preliminary data.</text>
</comment>
<reference evidence="2 3" key="1">
    <citation type="submission" date="2020-08" db="EMBL/GenBank/DDBJ databases">
        <title>Genomic Encyclopedia of Type Strains, Phase IV (KMG-IV): sequencing the most valuable type-strain genomes for metagenomic binning, comparative biology and taxonomic classification.</title>
        <authorList>
            <person name="Goeker M."/>
        </authorList>
    </citation>
    <scope>NUCLEOTIDE SEQUENCE [LARGE SCALE GENOMIC DNA]</scope>
    <source>
        <strain evidence="2 3">YIM 65646</strain>
    </source>
</reference>
<dbReference type="RefSeq" id="WP_184785252.1">
    <property type="nucleotide sequence ID" value="NZ_BONT01000064.1"/>
</dbReference>